<feature type="transmembrane region" description="Helical" evidence="8">
    <location>
        <begin position="32"/>
        <end position="50"/>
    </location>
</feature>
<dbReference type="InterPro" id="IPR038770">
    <property type="entry name" value="Na+/solute_symporter_sf"/>
</dbReference>
<feature type="transmembrane region" description="Helical" evidence="8">
    <location>
        <begin position="62"/>
        <end position="84"/>
    </location>
</feature>
<feature type="transmembrane region" description="Helical" evidence="8">
    <location>
        <begin position="155"/>
        <end position="172"/>
    </location>
</feature>
<dbReference type="InterPro" id="IPR004776">
    <property type="entry name" value="Mem_transp_PIN-like"/>
</dbReference>
<dbReference type="EMBL" id="UOEA01000043">
    <property type="protein sequence ID" value="VAV83585.1"/>
    <property type="molecule type" value="Genomic_DNA"/>
</dbReference>
<feature type="transmembrane region" description="Helical" evidence="8">
    <location>
        <begin position="123"/>
        <end position="143"/>
    </location>
</feature>
<keyword evidence="7 8" id="KW-0472">Membrane</keyword>
<dbReference type="Gene3D" id="1.20.1530.20">
    <property type="match status" value="1"/>
</dbReference>
<accession>A0A3B0RJJ7</accession>
<protein>
    <recommendedName>
        <fullName evidence="10">Auxin efflux carrier family protein</fullName>
    </recommendedName>
</protein>
<evidence type="ECO:0000256" key="7">
    <source>
        <dbReference type="ARBA" id="ARBA00023136"/>
    </source>
</evidence>
<dbReference type="GO" id="GO:0005886">
    <property type="term" value="C:plasma membrane"/>
    <property type="evidence" value="ECO:0007669"/>
    <property type="project" value="UniProtKB-SubCell"/>
</dbReference>
<feature type="transmembrane region" description="Helical" evidence="8">
    <location>
        <begin position="96"/>
        <end position="117"/>
    </location>
</feature>
<evidence type="ECO:0000256" key="2">
    <source>
        <dbReference type="ARBA" id="ARBA00010145"/>
    </source>
</evidence>
<gene>
    <name evidence="9" type="ORF">MNBD_DELTA01-2099</name>
</gene>
<evidence type="ECO:0000256" key="8">
    <source>
        <dbReference type="SAM" id="Phobius"/>
    </source>
</evidence>
<dbReference type="Pfam" id="PF03547">
    <property type="entry name" value="Mem_trans"/>
    <property type="match status" value="2"/>
</dbReference>
<evidence type="ECO:0000256" key="5">
    <source>
        <dbReference type="ARBA" id="ARBA00022692"/>
    </source>
</evidence>
<dbReference type="AlphaFoldDB" id="A0A3B0RJJ7"/>
<dbReference type="PANTHER" id="PTHR36838">
    <property type="entry name" value="AUXIN EFFLUX CARRIER FAMILY PROTEIN"/>
    <property type="match status" value="1"/>
</dbReference>
<dbReference type="GO" id="GO:0055085">
    <property type="term" value="P:transmembrane transport"/>
    <property type="evidence" value="ECO:0007669"/>
    <property type="project" value="InterPro"/>
</dbReference>
<evidence type="ECO:0000313" key="9">
    <source>
        <dbReference type="EMBL" id="VAV83585.1"/>
    </source>
</evidence>
<feature type="transmembrane region" description="Helical" evidence="8">
    <location>
        <begin position="242"/>
        <end position="261"/>
    </location>
</feature>
<proteinExistence type="inferred from homology"/>
<keyword evidence="3" id="KW-0813">Transport</keyword>
<organism evidence="9">
    <name type="scientific">hydrothermal vent metagenome</name>
    <dbReference type="NCBI Taxonomy" id="652676"/>
    <lineage>
        <taxon>unclassified sequences</taxon>
        <taxon>metagenomes</taxon>
        <taxon>ecological metagenomes</taxon>
    </lineage>
</organism>
<comment type="subcellular location">
    <subcellularLocation>
        <location evidence="1">Cell membrane</location>
        <topology evidence="1">Multi-pass membrane protein</topology>
    </subcellularLocation>
</comment>
<name>A0A3B0RJJ7_9ZZZZ</name>
<comment type="similarity">
    <text evidence="2">Belongs to the auxin efflux carrier (TC 2.A.69) family.</text>
</comment>
<keyword evidence="5 8" id="KW-0812">Transmembrane</keyword>
<feature type="transmembrane region" description="Helical" evidence="8">
    <location>
        <begin position="273"/>
        <end position="292"/>
    </location>
</feature>
<evidence type="ECO:0000256" key="1">
    <source>
        <dbReference type="ARBA" id="ARBA00004651"/>
    </source>
</evidence>
<reference evidence="9" key="1">
    <citation type="submission" date="2018-06" db="EMBL/GenBank/DDBJ databases">
        <authorList>
            <person name="Zhirakovskaya E."/>
        </authorList>
    </citation>
    <scope>NUCLEOTIDE SEQUENCE</scope>
</reference>
<evidence type="ECO:0000256" key="4">
    <source>
        <dbReference type="ARBA" id="ARBA00022475"/>
    </source>
</evidence>
<evidence type="ECO:0008006" key="10">
    <source>
        <dbReference type="Google" id="ProtNLM"/>
    </source>
</evidence>
<dbReference type="PANTHER" id="PTHR36838:SF1">
    <property type="entry name" value="SLR1864 PROTEIN"/>
    <property type="match status" value="1"/>
</dbReference>
<evidence type="ECO:0000256" key="6">
    <source>
        <dbReference type="ARBA" id="ARBA00022989"/>
    </source>
</evidence>
<sequence length="293" mass="31556">MPVLLKVLTVVAPVFAIIGLGYIFARFRTISLKPVVDILLYLTIPALVITSLTDTKIIPNELLLLTIAACGVVFGTGLLTFIYLKATGKQDGRGMYLTTMFMNCANIPFPIALLAFGQEGLSLTVLYYIAISILVYSLGIYIAKGKGGLTEIFKLPLIYATVLGLGVNFSGIELPGVFMTTMKMLGAATIPLMQISLGYQLRNTKITHLKDSVVASAIRIGGGLCIAWLIVTLLGIEGLPRQIIILTSAMPSAVITFVMSYRYNVQSELVASTVAMSTIISLITIPLILFLIL</sequence>
<feature type="transmembrane region" description="Helical" evidence="8">
    <location>
        <begin position="213"/>
        <end position="236"/>
    </location>
</feature>
<evidence type="ECO:0000256" key="3">
    <source>
        <dbReference type="ARBA" id="ARBA00022448"/>
    </source>
</evidence>
<keyword evidence="6 8" id="KW-1133">Transmembrane helix</keyword>
<feature type="transmembrane region" description="Helical" evidence="8">
    <location>
        <begin position="6"/>
        <end position="25"/>
    </location>
</feature>
<keyword evidence="4" id="KW-1003">Cell membrane</keyword>